<evidence type="ECO:0000256" key="3">
    <source>
        <dbReference type="ARBA" id="ARBA00022692"/>
    </source>
</evidence>
<dbReference type="EMBL" id="WHWC01000001">
    <property type="protein sequence ID" value="KAG8390291.1"/>
    <property type="molecule type" value="Genomic_DNA"/>
</dbReference>
<keyword evidence="9" id="KW-1185">Reference proteome</keyword>
<comment type="similarity">
    <text evidence="7">Belongs to the PGAP3 family.</text>
</comment>
<feature type="signal peptide" evidence="7">
    <location>
        <begin position="1"/>
        <end position="22"/>
    </location>
</feature>
<comment type="subcellular location">
    <subcellularLocation>
        <location evidence="1">Endomembrane system</location>
        <topology evidence="1">Multi-pass membrane protein</topology>
    </subcellularLocation>
    <subcellularLocation>
        <location evidence="7">Golgi apparatus membrane</location>
        <topology evidence="7">Multi-pass membrane protein</topology>
    </subcellularLocation>
</comment>
<feature type="transmembrane region" description="Helical" evidence="7">
    <location>
        <begin position="157"/>
        <end position="177"/>
    </location>
</feature>
<evidence type="ECO:0000313" key="9">
    <source>
        <dbReference type="Proteomes" id="UP000826271"/>
    </source>
</evidence>
<dbReference type="PANTHER" id="PTHR13148">
    <property type="entry name" value="PER1-RELATED"/>
    <property type="match status" value="1"/>
</dbReference>
<dbReference type="Pfam" id="PF04080">
    <property type="entry name" value="Per1"/>
    <property type="match status" value="1"/>
</dbReference>
<feature type="transmembrane region" description="Helical" evidence="7">
    <location>
        <begin position="249"/>
        <end position="271"/>
    </location>
</feature>
<accession>A0AAV6Y528</accession>
<dbReference type="GO" id="GO:0000139">
    <property type="term" value="C:Golgi membrane"/>
    <property type="evidence" value="ECO:0007669"/>
    <property type="project" value="UniProtKB-SubCell"/>
</dbReference>
<evidence type="ECO:0000256" key="4">
    <source>
        <dbReference type="ARBA" id="ARBA00022729"/>
    </source>
</evidence>
<dbReference type="PANTHER" id="PTHR13148:SF0">
    <property type="entry name" value="POST-GPI ATTACHMENT TO PROTEINS FACTOR 3"/>
    <property type="match status" value="1"/>
</dbReference>
<dbReference type="GO" id="GO:0006506">
    <property type="term" value="P:GPI anchor biosynthetic process"/>
    <property type="evidence" value="ECO:0007669"/>
    <property type="project" value="UniProtKB-KW"/>
</dbReference>
<feature type="chain" id="PRO_5043085361" description="Post-GPI attachment to proteins factor 3" evidence="7">
    <location>
        <begin position="23"/>
        <end position="342"/>
    </location>
</feature>
<keyword evidence="6 7" id="KW-0472">Membrane</keyword>
<dbReference type="AlphaFoldDB" id="A0AAV6Y528"/>
<organism evidence="8 9">
    <name type="scientific">Buddleja alternifolia</name>
    <dbReference type="NCBI Taxonomy" id="168488"/>
    <lineage>
        <taxon>Eukaryota</taxon>
        <taxon>Viridiplantae</taxon>
        <taxon>Streptophyta</taxon>
        <taxon>Embryophyta</taxon>
        <taxon>Tracheophyta</taxon>
        <taxon>Spermatophyta</taxon>
        <taxon>Magnoliopsida</taxon>
        <taxon>eudicotyledons</taxon>
        <taxon>Gunneridae</taxon>
        <taxon>Pentapetalae</taxon>
        <taxon>asterids</taxon>
        <taxon>lamiids</taxon>
        <taxon>Lamiales</taxon>
        <taxon>Scrophulariaceae</taxon>
        <taxon>Buddlejeae</taxon>
        <taxon>Buddleja</taxon>
    </lineage>
</organism>
<dbReference type="GO" id="GO:0016788">
    <property type="term" value="F:hydrolase activity, acting on ester bonds"/>
    <property type="evidence" value="ECO:0007669"/>
    <property type="project" value="TreeGrafter"/>
</dbReference>
<comment type="function">
    <text evidence="7">Involved in the lipid remodeling steps of GPI-anchor maturation.</text>
</comment>
<protein>
    <recommendedName>
        <fullName evidence="7">Post-GPI attachment to proteins factor 3</fullName>
    </recommendedName>
</protein>
<dbReference type="GO" id="GO:0005789">
    <property type="term" value="C:endoplasmic reticulum membrane"/>
    <property type="evidence" value="ECO:0007669"/>
    <property type="project" value="TreeGrafter"/>
</dbReference>
<keyword evidence="5 7" id="KW-1133">Transmembrane helix</keyword>
<gene>
    <name evidence="8" type="ORF">BUALT_Bualt01G0068300</name>
</gene>
<keyword evidence="7" id="KW-0333">Golgi apparatus</keyword>
<evidence type="ECO:0000313" key="8">
    <source>
        <dbReference type="EMBL" id="KAG8390291.1"/>
    </source>
</evidence>
<reference evidence="8" key="1">
    <citation type="submission" date="2019-10" db="EMBL/GenBank/DDBJ databases">
        <authorList>
            <person name="Zhang R."/>
            <person name="Pan Y."/>
            <person name="Wang J."/>
            <person name="Ma R."/>
            <person name="Yu S."/>
        </authorList>
    </citation>
    <scope>NUCLEOTIDE SEQUENCE</scope>
    <source>
        <strain evidence="8">LA-IB0</strain>
        <tissue evidence="8">Leaf</tissue>
    </source>
</reference>
<evidence type="ECO:0000256" key="2">
    <source>
        <dbReference type="ARBA" id="ARBA00022502"/>
    </source>
</evidence>
<evidence type="ECO:0000256" key="7">
    <source>
        <dbReference type="RuleBase" id="RU365066"/>
    </source>
</evidence>
<dbReference type="Proteomes" id="UP000826271">
    <property type="component" value="Unassembled WGS sequence"/>
</dbReference>
<keyword evidence="4 7" id="KW-0732">Signal</keyword>
<feature type="transmembrane region" description="Helical" evidence="7">
    <location>
        <begin position="197"/>
        <end position="214"/>
    </location>
</feature>
<keyword evidence="3 7" id="KW-0812">Transmembrane</keyword>
<keyword evidence="2 7" id="KW-0337">GPI-anchor biosynthesis</keyword>
<evidence type="ECO:0000256" key="1">
    <source>
        <dbReference type="ARBA" id="ARBA00004127"/>
    </source>
</evidence>
<feature type="transmembrane region" description="Helical" evidence="7">
    <location>
        <begin position="124"/>
        <end position="145"/>
    </location>
</feature>
<comment type="caution">
    <text evidence="8">The sequence shown here is derived from an EMBL/GenBank/DDBJ whole genome shotgun (WGS) entry which is preliminary data.</text>
</comment>
<evidence type="ECO:0000256" key="5">
    <source>
        <dbReference type="ARBA" id="ARBA00022989"/>
    </source>
</evidence>
<proteinExistence type="inferred from homology"/>
<feature type="transmembrane region" description="Helical" evidence="7">
    <location>
        <begin position="221"/>
        <end position="243"/>
    </location>
</feature>
<feature type="transmembrane region" description="Helical" evidence="7">
    <location>
        <begin position="278"/>
        <end position="296"/>
    </location>
</feature>
<sequence>MGRCYVVVFLVALYCVFGLLEASSGDADPVYRACVEQCKKTGCVGDKCFQHCNFSSDGNPIDGPWYLQEPLYVQWKQWDCQSDCSYHCMLSREEERQKLGHKPAKYHGKWPFKRIYGIQEPVSVALSALNLAVQFHGWVSFFILVNYKLPFRPNKKTYYEFSGLWHIYSIFAMNAWFWNAVYHSRDVDLIEKLDYSSAVALLGYSLFLAIVRVFNMRLEAARVMVAAPISAFVTTHILYLNFYQFDYGLNTKVCVAMGALQIILWATWALITRHPSRVKVWVVVLGGALAMLLEIYDFPPYWGLIDSHAIWHAITIPLTYLWWSFVRDDSEFRTSILIKKTK</sequence>
<name>A0AAV6Y528_9LAMI</name>
<dbReference type="InterPro" id="IPR007217">
    <property type="entry name" value="Per1-like"/>
</dbReference>
<evidence type="ECO:0000256" key="6">
    <source>
        <dbReference type="ARBA" id="ARBA00023136"/>
    </source>
</evidence>
<feature type="transmembrane region" description="Helical" evidence="7">
    <location>
        <begin position="308"/>
        <end position="326"/>
    </location>
</feature>